<name>A0A6J6QJ46_9ZZZZ</name>
<evidence type="ECO:0000313" key="2">
    <source>
        <dbReference type="EMBL" id="CAB4711880.1"/>
    </source>
</evidence>
<gene>
    <name evidence="2" type="ORF">UFOPK2582_01467</name>
</gene>
<protein>
    <submittedName>
        <fullName evidence="2">Unannotated protein</fullName>
    </submittedName>
</protein>
<dbReference type="AlphaFoldDB" id="A0A6J6QJ46"/>
<accession>A0A6J6QJ46</accession>
<dbReference type="EMBL" id="CAEZXS010000218">
    <property type="protein sequence ID" value="CAB4711880.1"/>
    <property type="molecule type" value="Genomic_DNA"/>
</dbReference>
<reference evidence="2" key="1">
    <citation type="submission" date="2020-05" db="EMBL/GenBank/DDBJ databases">
        <authorList>
            <person name="Chiriac C."/>
            <person name="Salcher M."/>
            <person name="Ghai R."/>
            <person name="Kavagutti S V."/>
        </authorList>
    </citation>
    <scope>NUCLEOTIDE SEQUENCE</scope>
</reference>
<feature type="region of interest" description="Disordered" evidence="1">
    <location>
        <begin position="60"/>
        <end position="89"/>
    </location>
</feature>
<evidence type="ECO:0000256" key="1">
    <source>
        <dbReference type="SAM" id="MobiDB-lite"/>
    </source>
</evidence>
<proteinExistence type="predicted"/>
<sequence length="89" mass="9860">MREGCTDLRNCVVSSGEAGDPAAGENAVTIRWSWSKLMRDKSIPSAHANELDQARRAAELQQVKTVPSKRRDYRPCASFHPECSTRAEA</sequence>
<organism evidence="2">
    <name type="scientific">freshwater metagenome</name>
    <dbReference type="NCBI Taxonomy" id="449393"/>
    <lineage>
        <taxon>unclassified sequences</taxon>
        <taxon>metagenomes</taxon>
        <taxon>ecological metagenomes</taxon>
    </lineage>
</organism>